<dbReference type="AlphaFoldDB" id="A0A4R3J8J8"/>
<dbReference type="Proteomes" id="UP000295696">
    <property type="component" value="Unassembled WGS sequence"/>
</dbReference>
<proteinExistence type="predicted"/>
<dbReference type="RefSeq" id="WP_132245903.1">
    <property type="nucleotide sequence ID" value="NZ_SLZU01000010.1"/>
</dbReference>
<keyword evidence="2" id="KW-1185">Reference proteome</keyword>
<gene>
    <name evidence="1" type="ORF">EDD52_11010</name>
</gene>
<comment type="caution">
    <text evidence="1">The sequence shown here is derived from an EMBL/GenBank/DDBJ whole genome shotgun (WGS) entry which is preliminary data.</text>
</comment>
<organism evidence="1 2">
    <name type="scientific">Primorskyibacter sedentarius</name>
    <dbReference type="NCBI Taxonomy" id="745311"/>
    <lineage>
        <taxon>Bacteria</taxon>
        <taxon>Pseudomonadati</taxon>
        <taxon>Pseudomonadota</taxon>
        <taxon>Alphaproteobacteria</taxon>
        <taxon>Rhodobacterales</taxon>
        <taxon>Roseobacteraceae</taxon>
        <taxon>Primorskyibacter</taxon>
    </lineage>
</organism>
<sequence>MTPYPFRGNQDDIFWTRTAPGYLKKENLGDLPMYQDIKTRELIINEDARAVFEDCNAPSLFFTSLNFA</sequence>
<accession>A0A4R3J8J8</accession>
<name>A0A4R3J8J8_9RHOB</name>
<evidence type="ECO:0000313" key="1">
    <source>
        <dbReference type="EMBL" id="TCS61837.1"/>
    </source>
</evidence>
<reference evidence="1 2" key="1">
    <citation type="submission" date="2019-03" db="EMBL/GenBank/DDBJ databases">
        <title>Genomic Encyclopedia of Type Strains, Phase IV (KMG-IV): sequencing the most valuable type-strain genomes for metagenomic binning, comparative biology and taxonomic classification.</title>
        <authorList>
            <person name="Goeker M."/>
        </authorList>
    </citation>
    <scope>NUCLEOTIDE SEQUENCE [LARGE SCALE GENOMIC DNA]</scope>
    <source>
        <strain evidence="1 2">DSM 104836</strain>
    </source>
</reference>
<evidence type="ECO:0000313" key="2">
    <source>
        <dbReference type="Proteomes" id="UP000295696"/>
    </source>
</evidence>
<protein>
    <submittedName>
        <fullName evidence="1">Uncharacterized protein</fullName>
    </submittedName>
</protein>
<dbReference type="EMBL" id="SLZU01000010">
    <property type="protein sequence ID" value="TCS61837.1"/>
    <property type="molecule type" value="Genomic_DNA"/>
</dbReference>